<feature type="transmembrane region" description="Helical" evidence="6">
    <location>
        <begin position="165"/>
        <end position="191"/>
    </location>
</feature>
<feature type="transmembrane region" description="Helical" evidence="6">
    <location>
        <begin position="229"/>
        <end position="249"/>
    </location>
</feature>
<evidence type="ECO:0000256" key="3">
    <source>
        <dbReference type="ARBA" id="ARBA00022692"/>
    </source>
</evidence>
<organism evidence="7 8">
    <name type="scientific">Dongia mobilis</name>
    <dbReference type="NCBI Taxonomy" id="578943"/>
    <lineage>
        <taxon>Bacteria</taxon>
        <taxon>Pseudomonadati</taxon>
        <taxon>Pseudomonadota</taxon>
        <taxon>Alphaproteobacteria</taxon>
        <taxon>Rhodospirillales</taxon>
        <taxon>Dongiaceae</taxon>
        <taxon>Dongia</taxon>
    </lineage>
</organism>
<proteinExistence type="predicted"/>
<name>A0A4R6WKA0_9PROT</name>
<dbReference type="GO" id="GO:0005886">
    <property type="term" value="C:plasma membrane"/>
    <property type="evidence" value="ECO:0007669"/>
    <property type="project" value="UniProtKB-SubCell"/>
</dbReference>
<evidence type="ECO:0000256" key="4">
    <source>
        <dbReference type="ARBA" id="ARBA00022989"/>
    </source>
</evidence>
<evidence type="ECO:0000256" key="2">
    <source>
        <dbReference type="ARBA" id="ARBA00022475"/>
    </source>
</evidence>
<feature type="transmembrane region" description="Helical" evidence="6">
    <location>
        <begin position="291"/>
        <end position="315"/>
    </location>
</feature>
<dbReference type="Pfam" id="PF07690">
    <property type="entry name" value="MFS_1"/>
    <property type="match status" value="1"/>
</dbReference>
<keyword evidence="2" id="KW-1003">Cell membrane</keyword>
<comment type="subcellular location">
    <subcellularLocation>
        <location evidence="1">Cell membrane</location>
        <topology evidence="1">Multi-pass membrane protein</topology>
    </subcellularLocation>
</comment>
<dbReference type="InterPro" id="IPR036259">
    <property type="entry name" value="MFS_trans_sf"/>
</dbReference>
<feature type="transmembrane region" description="Helical" evidence="6">
    <location>
        <begin position="389"/>
        <end position="409"/>
    </location>
</feature>
<dbReference type="PANTHER" id="PTHR23513:SF6">
    <property type="entry name" value="MAJOR FACILITATOR SUPERFAMILY ASSOCIATED DOMAIN-CONTAINING PROTEIN"/>
    <property type="match status" value="1"/>
</dbReference>
<feature type="transmembrane region" description="Helical" evidence="6">
    <location>
        <begin position="255"/>
        <end position="279"/>
    </location>
</feature>
<evidence type="ECO:0000256" key="1">
    <source>
        <dbReference type="ARBA" id="ARBA00004651"/>
    </source>
</evidence>
<evidence type="ECO:0000313" key="7">
    <source>
        <dbReference type="EMBL" id="TDQ78507.1"/>
    </source>
</evidence>
<comment type="caution">
    <text evidence="7">The sequence shown here is derived from an EMBL/GenBank/DDBJ whole genome shotgun (WGS) entry which is preliminary data.</text>
</comment>
<evidence type="ECO:0000313" key="8">
    <source>
        <dbReference type="Proteomes" id="UP000295783"/>
    </source>
</evidence>
<protein>
    <submittedName>
        <fullName evidence="7">Putative MFS family arabinose efflux permease</fullName>
    </submittedName>
</protein>
<dbReference type="EMBL" id="SNYW01000013">
    <property type="protein sequence ID" value="TDQ78507.1"/>
    <property type="molecule type" value="Genomic_DNA"/>
</dbReference>
<feature type="transmembrane region" description="Helical" evidence="6">
    <location>
        <begin position="49"/>
        <end position="70"/>
    </location>
</feature>
<dbReference type="RefSeq" id="WP_133614999.1">
    <property type="nucleotide sequence ID" value="NZ_SNYW01000013.1"/>
</dbReference>
<evidence type="ECO:0000256" key="6">
    <source>
        <dbReference type="SAM" id="Phobius"/>
    </source>
</evidence>
<evidence type="ECO:0000256" key="5">
    <source>
        <dbReference type="ARBA" id="ARBA00023136"/>
    </source>
</evidence>
<gene>
    <name evidence="7" type="ORF">A8950_3563</name>
</gene>
<keyword evidence="8" id="KW-1185">Reference proteome</keyword>
<dbReference type="PANTHER" id="PTHR23513">
    <property type="entry name" value="INTEGRAL MEMBRANE EFFLUX PROTEIN-RELATED"/>
    <property type="match status" value="1"/>
</dbReference>
<dbReference type="CDD" id="cd06173">
    <property type="entry name" value="MFS_MefA_like"/>
    <property type="match status" value="1"/>
</dbReference>
<reference evidence="7 8" key="1">
    <citation type="submission" date="2019-03" db="EMBL/GenBank/DDBJ databases">
        <title>Genomic Encyclopedia of Type Strains, Phase III (KMG-III): the genomes of soil and plant-associated and newly described type strains.</title>
        <authorList>
            <person name="Whitman W."/>
        </authorList>
    </citation>
    <scope>NUCLEOTIDE SEQUENCE [LARGE SCALE GENOMIC DNA]</scope>
    <source>
        <strain evidence="7 8">CGMCC 1.7660</strain>
    </source>
</reference>
<keyword evidence="4 6" id="KW-1133">Transmembrane helix</keyword>
<dbReference type="Proteomes" id="UP000295783">
    <property type="component" value="Unassembled WGS sequence"/>
</dbReference>
<dbReference type="AlphaFoldDB" id="A0A4R6WKA0"/>
<dbReference type="SUPFAM" id="SSF103473">
    <property type="entry name" value="MFS general substrate transporter"/>
    <property type="match status" value="1"/>
</dbReference>
<accession>A0A4R6WKA0</accession>
<dbReference type="Gene3D" id="1.20.1250.20">
    <property type="entry name" value="MFS general substrate transporter like domains"/>
    <property type="match status" value="1"/>
</dbReference>
<sequence length="415" mass="44006">MEMEPRAELWRRPDFRHLIAALGISHLGAKIAREALPLTAVLALGAGPLAMSSITIANTLPTILLALHAGALLDRIRRRPMMIWSDLLRCLVLLSVPMAALLDLLSITQLCLVAFLVSAATLAFDIADQAYLPGLVGRGHILKANAAKEATDASTEIVGPPLGGLLVQVIGAPLTILVNALSYLLSAVFLLRIGVRETAPAIATRPDFRREIGDGLRVMWRDSVLRPLLYARFIRTFFGAMLAPFYVLYLVRDLGVSPLVLGVIVATGGAASLIGAAAVPRLATRLPVGPGLILAFAAKTMGLACVPLAGVMLGVSPLLVVPLLILQQCLADGSTGYFAVLERTLRQQRVAPELLGRAGATTRLVNDAPVPFAALLAGVVAERYGIDPVLWIAIAGYALAPVVAFFSAVRRLRSI</sequence>
<keyword evidence="5 6" id="KW-0472">Membrane</keyword>
<feature type="transmembrane region" description="Helical" evidence="6">
    <location>
        <begin position="91"/>
        <end position="124"/>
    </location>
</feature>
<dbReference type="InterPro" id="IPR011701">
    <property type="entry name" value="MFS"/>
</dbReference>
<dbReference type="GO" id="GO:0022857">
    <property type="term" value="F:transmembrane transporter activity"/>
    <property type="evidence" value="ECO:0007669"/>
    <property type="project" value="InterPro"/>
</dbReference>
<dbReference type="OrthoDB" id="145388at2"/>
<keyword evidence="3 6" id="KW-0812">Transmembrane</keyword>